<comment type="caution">
    <text evidence="3">The sequence shown here is derived from an EMBL/GenBank/DDBJ whole genome shotgun (WGS) entry which is preliminary data.</text>
</comment>
<evidence type="ECO:0000259" key="2">
    <source>
        <dbReference type="SMART" id="SM00245"/>
    </source>
</evidence>
<dbReference type="SUPFAM" id="SSF52096">
    <property type="entry name" value="ClpP/crotonase"/>
    <property type="match status" value="1"/>
</dbReference>
<evidence type="ECO:0000256" key="1">
    <source>
        <dbReference type="SAM" id="SignalP"/>
    </source>
</evidence>
<dbReference type="Proteomes" id="UP000439986">
    <property type="component" value="Unassembled WGS sequence"/>
</dbReference>
<dbReference type="InterPro" id="IPR005151">
    <property type="entry name" value="Tail-specific_protease"/>
</dbReference>
<sequence length="576" mass="62827">MRHLSSFLLIALSLTTVPACAASAVAPQPGATTKEIYAYQRALRAEAQRLSGSASASPDDLQQALKKYQASLDYLATPQVRDHAQGSVSLGAEFVNVLIPMAQTYARLGMKAQALDALERVLDTLWLPQLEQIASDHAYDSLRNEARFKALLKTSAIPRRLYQAPAIATPYKPVLSTEEKVAGLSLFWAEVRRNFVHFDHVPDLDWNQVYMDYLTKVIAAPTTRDYYQVMMQLAPLLQDGHTNIYPPDALVPELFSRPSLRTVLVEDKVLVQRVGNAALAERVHVGEEIVAIDGEPVQQYAAQRIAPFVSASTAQDRAMRIYSYELLRGDVGKPVALRLRAADGVERTEVLQRSGAYQGPQQFEFKMLPGQIAYLSLGEFESDQGVKLLQQMLPEILKAKGLVLDVRRNGGGSSGNGYAVLSYLSREPFATSSSYVRSDDAVMRAQAGAAINWSRTSWGDETYRNKHPEVYNGPVAVLTSAQTFSAAEDFAVAFRGMKRGIIVGEASGGSTGQPLFLDLPGGGKARICVKRDTYPDGTAFVGVGVLPDVEAHPTVASVRAGTDPVLERALAELGKR</sequence>
<dbReference type="PANTHER" id="PTHR32060">
    <property type="entry name" value="TAIL-SPECIFIC PROTEASE"/>
    <property type="match status" value="1"/>
</dbReference>
<evidence type="ECO:0000313" key="3">
    <source>
        <dbReference type="EMBL" id="MRW82556.1"/>
    </source>
</evidence>
<dbReference type="NCBIfam" id="NF047558">
    <property type="entry name" value="TPR_END_plus"/>
    <property type="match status" value="1"/>
</dbReference>
<proteinExistence type="predicted"/>
<dbReference type="AlphaFoldDB" id="A0A844D339"/>
<reference evidence="3 4" key="1">
    <citation type="submission" date="2019-11" db="EMBL/GenBank/DDBJ databases">
        <title>Novel species isolated from a subtropical stream in China.</title>
        <authorList>
            <person name="Lu H."/>
        </authorList>
    </citation>
    <scope>NUCLEOTIDE SEQUENCE [LARGE SCALE GENOMIC DNA]</scope>
    <source>
        <strain evidence="3 4">FT26W</strain>
    </source>
</reference>
<gene>
    <name evidence="3" type="ORF">GJ698_00435</name>
</gene>
<dbReference type="SMART" id="SM00245">
    <property type="entry name" value="TSPc"/>
    <property type="match status" value="1"/>
</dbReference>
<protein>
    <recommendedName>
        <fullName evidence="2">Tail specific protease domain-containing protein</fullName>
    </recommendedName>
</protein>
<keyword evidence="4" id="KW-1185">Reference proteome</keyword>
<accession>A0A844D339</accession>
<dbReference type="GO" id="GO:0006508">
    <property type="term" value="P:proteolysis"/>
    <property type="evidence" value="ECO:0007669"/>
    <property type="project" value="InterPro"/>
</dbReference>
<keyword evidence="1" id="KW-0732">Signal</keyword>
<evidence type="ECO:0000313" key="4">
    <source>
        <dbReference type="Proteomes" id="UP000439986"/>
    </source>
</evidence>
<feature type="signal peptide" evidence="1">
    <location>
        <begin position="1"/>
        <end position="21"/>
    </location>
</feature>
<dbReference type="EMBL" id="WKJL01000001">
    <property type="protein sequence ID" value="MRW82556.1"/>
    <property type="molecule type" value="Genomic_DNA"/>
</dbReference>
<dbReference type="PANTHER" id="PTHR32060:SF22">
    <property type="entry name" value="CARBOXYL-TERMINAL-PROCESSING PEPTIDASE 3, CHLOROPLASTIC"/>
    <property type="match status" value="1"/>
</dbReference>
<dbReference type="Gene3D" id="3.90.226.10">
    <property type="entry name" value="2-enoyl-CoA Hydratase, Chain A, domain 1"/>
    <property type="match status" value="1"/>
</dbReference>
<dbReference type="GO" id="GO:0008236">
    <property type="term" value="F:serine-type peptidase activity"/>
    <property type="evidence" value="ECO:0007669"/>
    <property type="project" value="InterPro"/>
</dbReference>
<organism evidence="3 4">
    <name type="scientific">Duganella aquatilis</name>
    <dbReference type="NCBI Taxonomy" id="2666082"/>
    <lineage>
        <taxon>Bacteria</taxon>
        <taxon>Pseudomonadati</taxon>
        <taxon>Pseudomonadota</taxon>
        <taxon>Betaproteobacteria</taxon>
        <taxon>Burkholderiales</taxon>
        <taxon>Oxalobacteraceae</taxon>
        <taxon>Telluria group</taxon>
        <taxon>Duganella</taxon>
    </lineage>
</organism>
<name>A0A844D339_9BURK</name>
<feature type="domain" description="Tail specific protease" evidence="2">
    <location>
        <begin position="344"/>
        <end position="552"/>
    </location>
</feature>
<feature type="chain" id="PRO_5032545618" description="Tail specific protease domain-containing protein" evidence="1">
    <location>
        <begin position="22"/>
        <end position="576"/>
    </location>
</feature>
<dbReference type="GO" id="GO:0004175">
    <property type="term" value="F:endopeptidase activity"/>
    <property type="evidence" value="ECO:0007669"/>
    <property type="project" value="TreeGrafter"/>
</dbReference>
<dbReference type="RefSeq" id="WP_154355629.1">
    <property type="nucleotide sequence ID" value="NZ_WKJL01000001.1"/>
</dbReference>
<dbReference type="Pfam" id="PF03572">
    <property type="entry name" value="Peptidase_S41"/>
    <property type="match status" value="1"/>
</dbReference>
<dbReference type="InterPro" id="IPR029045">
    <property type="entry name" value="ClpP/crotonase-like_dom_sf"/>
</dbReference>
<dbReference type="Gene3D" id="3.30.750.44">
    <property type="match status" value="1"/>
</dbReference>